<dbReference type="OrthoDB" id="9771412at2"/>
<dbReference type="NCBIfam" id="TIGR04336">
    <property type="entry name" value="AmmeMemoSam_B"/>
    <property type="match status" value="1"/>
</dbReference>
<dbReference type="Proteomes" id="UP000317093">
    <property type="component" value="Chromosome"/>
</dbReference>
<dbReference type="PANTHER" id="PTHR11060">
    <property type="entry name" value="PROTEIN MEMO1"/>
    <property type="match status" value="1"/>
</dbReference>
<evidence type="ECO:0000256" key="1">
    <source>
        <dbReference type="ARBA" id="ARBA00006315"/>
    </source>
</evidence>
<dbReference type="AlphaFoldDB" id="A0A518B7L6"/>
<name>A0A518B7L6_9BACT</name>
<dbReference type="EMBL" id="CP036279">
    <property type="protein sequence ID" value="QDU62967.1"/>
    <property type="molecule type" value="Genomic_DNA"/>
</dbReference>
<evidence type="ECO:0000313" key="2">
    <source>
        <dbReference type="EMBL" id="QDU62967.1"/>
    </source>
</evidence>
<dbReference type="KEGG" id="knv:Pan216_38410"/>
<dbReference type="PANTHER" id="PTHR11060:SF0">
    <property type="entry name" value="PROTEIN MEMO1"/>
    <property type="match status" value="1"/>
</dbReference>
<dbReference type="Gene3D" id="3.40.830.10">
    <property type="entry name" value="LigB-like"/>
    <property type="match status" value="1"/>
</dbReference>
<organism evidence="2 3">
    <name type="scientific">Kolteria novifilia</name>
    <dbReference type="NCBI Taxonomy" id="2527975"/>
    <lineage>
        <taxon>Bacteria</taxon>
        <taxon>Pseudomonadati</taxon>
        <taxon>Planctomycetota</taxon>
        <taxon>Planctomycetia</taxon>
        <taxon>Kolteriales</taxon>
        <taxon>Kolteriaceae</taxon>
        <taxon>Kolteria</taxon>
    </lineage>
</organism>
<gene>
    <name evidence="2" type="ORF">Pan216_38410</name>
</gene>
<keyword evidence="3" id="KW-1185">Reference proteome</keyword>
<proteinExistence type="inferred from homology"/>
<comment type="similarity">
    <text evidence="1">Belongs to the MEMO1 family.</text>
</comment>
<reference evidence="2 3" key="1">
    <citation type="submission" date="2019-02" db="EMBL/GenBank/DDBJ databases">
        <title>Deep-cultivation of Planctomycetes and their phenomic and genomic characterization uncovers novel biology.</title>
        <authorList>
            <person name="Wiegand S."/>
            <person name="Jogler M."/>
            <person name="Boedeker C."/>
            <person name="Pinto D."/>
            <person name="Vollmers J."/>
            <person name="Rivas-Marin E."/>
            <person name="Kohn T."/>
            <person name="Peeters S.H."/>
            <person name="Heuer A."/>
            <person name="Rast P."/>
            <person name="Oberbeckmann S."/>
            <person name="Bunk B."/>
            <person name="Jeske O."/>
            <person name="Meyerdierks A."/>
            <person name="Storesund J.E."/>
            <person name="Kallscheuer N."/>
            <person name="Luecker S."/>
            <person name="Lage O.M."/>
            <person name="Pohl T."/>
            <person name="Merkel B.J."/>
            <person name="Hornburger P."/>
            <person name="Mueller R.-W."/>
            <person name="Bruemmer F."/>
            <person name="Labrenz M."/>
            <person name="Spormann A.M."/>
            <person name="Op den Camp H."/>
            <person name="Overmann J."/>
            <person name="Amann R."/>
            <person name="Jetten M.S.M."/>
            <person name="Mascher T."/>
            <person name="Medema M.H."/>
            <person name="Devos D.P."/>
            <person name="Kaster A.-K."/>
            <person name="Ovreas L."/>
            <person name="Rohde M."/>
            <person name="Galperin M.Y."/>
            <person name="Jogler C."/>
        </authorList>
    </citation>
    <scope>NUCLEOTIDE SEQUENCE [LARGE SCALE GENOMIC DNA]</scope>
    <source>
        <strain evidence="2 3">Pan216</strain>
    </source>
</reference>
<dbReference type="RefSeq" id="WP_145260074.1">
    <property type="nucleotide sequence ID" value="NZ_CP036279.1"/>
</dbReference>
<dbReference type="CDD" id="cd07361">
    <property type="entry name" value="MEMO_like"/>
    <property type="match status" value="1"/>
</dbReference>
<protein>
    <recommendedName>
        <fullName evidence="4">AmmeMemoRadiSam system protein B</fullName>
    </recommendedName>
</protein>
<accession>A0A518B7L6</accession>
<evidence type="ECO:0000313" key="3">
    <source>
        <dbReference type="Proteomes" id="UP000317093"/>
    </source>
</evidence>
<sequence length="413" mass="46785">MSVPERPRLVGAEAIPFQWQGQDYLRISSRDGLTREALVLPKTATLLLQLLDGTRTTEEIKRAFEQTYFAPLVEGQLEEVLTRLDNLYLLHNTRRENKLRDTIDEFRQATIREPSHAGGSYPSDPDQLRSLIDGMFASPGGPGLPRSSPKPNGRVGGILSPHIDFQRGGNSFAWGFRELVDHADADTFVILGTGHYTSERFTLTRKDFRTPLGILRNDRELTDLIARHYGDGVFEEEIAHRPEHSIEFQVLFLQHLVAARREIGFVPILVGSFHDTVEASREPVSQGEIRRMIEAIRESVSSLGRKVCYISSGDLAHIGMKFGDPWTIDESRRAQCERADRELLSGLESGQGNDLFRNINQENDIRRVCGFPPTYTMLEVLRPESGRLLQYDQYVDERGFEIVSFASMAFYTS</sequence>
<dbReference type="InterPro" id="IPR002737">
    <property type="entry name" value="MEMO1_fam"/>
</dbReference>
<evidence type="ECO:0008006" key="4">
    <source>
        <dbReference type="Google" id="ProtNLM"/>
    </source>
</evidence>
<dbReference type="Pfam" id="PF01875">
    <property type="entry name" value="Memo"/>
    <property type="match status" value="1"/>
</dbReference>